<reference evidence="13" key="1">
    <citation type="submission" date="2021-01" db="EMBL/GenBank/DDBJ databases">
        <authorList>
            <person name="Corre E."/>
            <person name="Pelletier E."/>
            <person name="Niang G."/>
            <person name="Scheremetjew M."/>
            <person name="Finn R."/>
            <person name="Kale V."/>
            <person name="Holt S."/>
            <person name="Cochrane G."/>
            <person name="Meng A."/>
            <person name="Brown T."/>
            <person name="Cohen L."/>
        </authorList>
    </citation>
    <scope>NUCLEOTIDE SEQUENCE</scope>
    <source>
        <strain evidence="13">10249 10 AB</strain>
    </source>
</reference>
<feature type="compositionally biased region" description="Polar residues" evidence="12">
    <location>
        <begin position="335"/>
        <end position="347"/>
    </location>
</feature>
<dbReference type="InterPro" id="IPR001108">
    <property type="entry name" value="Peptidase_A22A"/>
</dbReference>
<sequence>MRVWWRRCDENNENNSDNNGDAAVEESNDVVAKHILESEILYSIESFGAVVAPVTITMVLSALVVVFVNTDETIAAGEEAYAKAYQVFDVGNDDESSSSLEKLGLSLVNTLVMVSVICVMTFVVVLCYKYRCMKIFYAYMVLATAGLLSYFSSSILLVFMSIYPWINTDKLTFAFLMYNYTIVGTVAIFLPRGIPQWVTQGYLIASSVCLAWQLSYFNSWMAWTLLVMLALYDLFAVLTPCGPLKALAELISEEGAPALPGLLYEAALPSGVAKPGRKNTRRRTGATESGEENQSEERGNETICDNIVNENNNDDCDDDDDDDEDDADDDYDGITNVSGHASSTRQAVRQPEENEPPISLGMNQESSVPQQQQPEPAQGEPQVQRPNEEGGKQMQTRRTMTTIQPSCAAIEGSVDLSNHGQVPLALAKLYRLPVLDTRNILRRRSIEPQQSRRIGMEGNVSSTDDTRQREDLAYYTGAEIRSIVCTPQQLKTEVTCVFPPRGGRIVRARARDQTYDTGTAYIVYDRTGNQQRKFVITPQGSVMEVILRESSLEDDNETNDKDDNNTIKLGLGDFIFYSVLVSKAAQYSFTAFAACLLVVLSGLATTLVILAIQGKALPALPISIFLGVITFLWTATFLQPWVHDFFPLLIYV</sequence>
<feature type="transmembrane region" description="Helical" evidence="11">
    <location>
        <begin position="107"/>
        <end position="128"/>
    </location>
</feature>
<accession>A0A7S4EG47</accession>
<dbReference type="GO" id="GO:0006509">
    <property type="term" value="P:membrane protein ectodomain proteolysis"/>
    <property type="evidence" value="ECO:0007669"/>
    <property type="project" value="TreeGrafter"/>
</dbReference>
<evidence type="ECO:0000256" key="1">
    <source>
        <dbReference type="ARBA" id="ARBA00008604"/>
    </source>
</evidence>
<gene>
    <name evidence="13" type="ORF">PAUS00366_LOCUS4436</name>
</gene>
<keyword evidence="8 11" id="KW-0472">Membrane</keyword>
<dbReference type="GO" id="GO:0007219">
    <property type="term" value="P:Notch signaling pathway"/>
    <property type="evidence" value="ECO:0007669"/>
    <property type="project" value="UniProtKB-KW"/>
</dbReference>
<keyword evidence="4 11" id="KW-0256">Endoplasmic reticulum</keyword>
<feature type="compositionally biased region" description="Basic residues" evidence="12">
    <location>
        <begin position="275"/>
        <end position="284"/>
    </location>
</feature>
<evidence type="ECO:0000256" key="5">
    <source>
        <dbReference type="ARBA" id="ARBA00022976"/>
    </source>
</evidence>
<dbReference type="InterPro" id="IPR042524">
    <property type="entry name" value="Presenilin_C"/>
</dbReference>
<keyword evidence="3 11" id="KW-0378">Hydrolase</keyword>
<comment type="function">
    <text evidence="11">Probable subunit of the gamma-secretase complex, an endoprotease complex that catalyzes the intramembrane cleavage of integral membrane proteins such as Notch receptors.</text>
</comment>
<comment type="subunit">
    <text evidence="10">Homodimer. Component of the gamma-secretase complex, a complex composed of a presenilin homodimer, nicastrin, aph1 and pen2.</text>
</comment>
<dbReference type="GO" id="GO:0005789">
    <property type="term" value="C:endoplasmic reticulum membrane"/>
    <property type="evidence" value="ECO:0007669"/>
    <property type="project" value="UniProtKB-SubCell"/>
</dbReference>
<dbReference type="EC" id="3.4.23.-" evidence="11"/>
<feature type="transmembrane region" description="Helical" evidence="11">
    <location>
        <begin position="618"/>
        <end position="638"/>
    </location>
</feature>
<evidence type="ECO:0000256" key="6">
    <source>
        <dbReference type="ARBA" id="ARBA00022989"/>
    </source>
</evidence>
<dbReference type="InterPro" id="IPR006639">
    <property type="entry name" value="Preselin/SPP"/>
</dbReference>
<dbReference type="Pfam" id="PF01080">
    <property type="entry name" value="Presenilin"/>
    <property type="match status" value="1"/>
</dbReference>
<evidence type="ECO:0000256" key="7">
    <source>
        <dbReference type="ARBA" id="ARBA00023034"/>
    </source>
</evidence>
<keyword evidence="6 11" id="KW-1133">Transmembrane helix</keyword>
<dbReference type="GO" id="GO:0070765">
    <property type="term" value="C:gamma-secretase complex"/>
    <property type="evidence" value="ECO:0007669"/>
    <property type="project" value="UniProtKB-ARBA"/>
</dbReference>
<dbReference type="PRINTS" id="PR01072">
    <property type="entry name" value="PRESENILIN"/>
</dbReference>
<comment type="similarity">
    <text evidence="1 11">Belongs to the peptidase A22A family.</text>
</comment>
<name>A0A7S4EG47_9STRA</name>
<evidence type="ECO:0000256" key="2">
    <source>
        <dbReference type="ARBA" id="ARBA00022692"/>
    </source>
</evidence>
<feature type="transmembrane region" description="Helical" evidence="11">
    <location>
        <begin position="135"/>
        <end position="166"/>
    </location>
</feature>
<evidence type="ECO:0000256" key="12">
    <source>
        <dbReference type="SAM" id="MobiDB-lite"/>
    </source>
</evidence>
<dbReference type="GO" id="GO:0044351">
    <property type="term" value="P:macropinocytosis"/>
    <property type="evidence" value="ECO:0007669"/>
    <property type="project" value="UniProtKB-ARBA"/>
</dbReference>
<evidence type="ECO:0000256" key="3">
    <source>
        <dbReference type="ARBA" id="ARBA00022801"/>
    </source>
</evidence>
<keyword evidence="7 11" id="KW-0333">Golgi apparatus</keyword>
<dbReference type="EMBL" id="HBIX01005575">
    <property type="protein sequence ID" value="CAE0711684.1"/>
    <property type="molecule type" value="Transcribed_RNA"/>
</dbReference>
<dbReference type="PANTHER" id="PTHR10202">
    <property type="entry name" value="PRESENILIN"/>
    <property type="match status" value="1"/>
</dbReference>
<dbReference type="AlphaFoldDB" id="A0A7S4EG47"/>
<evidence type="ECO:0000256" key="4">
    <source>
        <dbReference type="ARBA" id="ARBA00022824"/>
    </source>
</evidence>
<dbReference type="SMART" id="SM00730">
    <property type="entry name" value="PSN"/>
    <property type="match status" value="1"/>
</dbReference>
<dbReference type="Gene3D" id="1.10.472.100">
    <property type="entry name" value="Presenilin"/>
    <property type="match status" value="1"/>
</dbReference>
<feature type="transmembrane region" description="Helical" evidence="11">
    <location>
        <begin position="47"/>
        <end position="68"/>
    </location>
</feature>
<evidence type="ECO:0000256" key="8">
    <source>
        <dbReference type="ARBA" id="ARBA00023136"/>
    </source>
</evidence>
<comment type="subcellular location">
    <subcellularLocation>
        <location evidence="11">Endoplasmic reticulum membrane</location>
        <topology evidence="11">Multi-pass membrane protein</topology>
    </subcellularLocation>
    <subcellularLocation>
        <location evidence="11">Golgi apparatus membrane</location>
        <topology evidence="11">Multi-pass membrane protein</topology>
    </subcellularLocation>
</comment>
<feature type="transmembrane region" description="Helical" evidence="11">
    <location>
        <begin position="589"/>
        <end position="612"/>
    </location>
</feature>
<feature type="transmembrane region" description="Helical" evidence="11">
    <location>
        <begin position="172"/>
        <end position="190"/>
    </location>
</feature>
<dbReference type="GO" id="GO:0016485">
    <property type="term" value="P:protein processing"/>
    <property type="evidence" value="ECO:0007669"/>
    <property type="project" value="InterPro"/>
</dbReference>
<feature type="compositionally biased region" description="Low complexity" evidence="12">
    <location>
        <begin position="364"/>
        <end position="384"/>
    </location>
</feature>
<evidence type="ECO:0000256" key="10">
    <source>
        <dbReference type="ARBA" id="ARBA00066080"/>
    </source>
</evidence>
<keyword evidence="5 11" id="KW-0914">Notch signaling pathway</keyword>
<keyword evidence="11" id="KW-0645">Protease</keyword>
<evidence type="ECO:0000313" key="13">
    <source>
        <dbReference type="EMBL" id="CAE0711684.1"/>
    </source>
</evidence>
<dbReference type="FunFam" id="1.10.472.100:FF:000003">
    <property type="entry name" value="Presenilin"/>
    <property type="match status" value="1"/>
</dbReference>
<feature type="transmembrane region" description="Helical" evidence="11">
    <location>
        <begin position="220"/>
        <end position="238"/>
    </location>
</feature>
<comment type="domain">
    <text evidence="11">The PAL motif is required for normal active site conformation.</text>
</comment>
<protein>
    <recommendedName>
        <fullName evidence="11">Presenilin</fullName>
        <ecNumber evidence="11">3.4.23.-</ecNumber>
    </recommendedName>
</protein>
<feature type="region of interest" description="Disordered" evidence="12">
    <location>
        <begin position="273"/>
        <end position="398"/>
    </location>
</feature>
<feature type="compositionally biased region" description="Acidic residues" evidence="12">
    <location>
        <begin position="312"/>
        <end position="332"/>
    </location>
</feature>
<organism evidence="13">
    <name type="scientific">Pseudo-nitzschia australis</name>
    <dbReference type="NCBI Taxonomy" id="44445"/>
    <lineage>
        <taxon>Eukaryota</taxon>
        <taxon>Sar</taxon>
        <taxon>Stramenopiles</taxon>
        <taxon>Ochrophyta</taxon>
        <taxon>Bacillariophyta</taxon>
        <taxon>Bacillariophyceae</taxon>
        <taxon>Bacillariophycidae</taxon>
        <taxon>Bacillariales</taxon>
        <taxon>Bacillariaceae</taxon>
        <taxon>Pseudo-nitzschia</taxon>
    </lineage>
</organism>
<evidence type="ECO:0000256" key="9">
    <source>
        <dbReference type="ARBA" id="ARBA00053367"/>
    </source>
</evidence>
<evidence type="ECO:0000256" key="11">
    <source>
        <dbReference type="RuleBase" id="RU361148"/>
    </source>
</evidence>
<dbReference type="GO" id="GO:0042500">
    <property type="term" value="F:aspartic endopeptidase activity, intramembrane cleaving"/>
    <property type="evidence" value="ECO:0007669"/>
    <property type="project" value="InterPro"/>
</dbReference>
<proteinExistence type="inferred from homology"/>
<comment type="function">
    <text evidence="9">Probable catalytic subunit of the gamma-secretase complex, an endoprotease complex that catalyzes the intramembrane cleavage of integral membrane proteins such as Notch receptors. Requires the other members of the gamma-secretase complex to have a protease activity.</text>
</comment>
<dbReference type="PANTHER" id="PTHR10202:SF13">
    <property type="entry name" value="PRESENILIN HOMOLOG"/>
    <property type="match status" value="1"/>
</dbReference>
<keyword evidence="2 11" id="KW-0812">Transmembrane</keyword>
<dbReference type="GO" id="GO:0000139">
    <property type="term" value="C:Golgi membrane"/>
    <property type="evidence" value="ECO:0007669"/>
    <property type="project" value="UniProtKB-SubCell"/>
</dbReference>